<keyword evidence="2" id="KW-1185">Reference proteome</keyword>
<evidence type="ECO:0000313" key="1">
    <source>
        <dbReference type="EMBL" id="GIQ71479.1"/>
    </source>
</evidence>
<sequence length="268" mass="31984">MLDTSVTDFIKHAIESDYCIYTIANEYYIPGSEPYQKYDFDHCIMIYGYDSVQKKFHSINFNDNWEYSDFDISFEQFEKAIHHVGTKLSYAKQIRMFKPDLNVQFNFNLNFVIDMLQDYLNSCNRSDRFSVYATDSRLIFGIQVYDEFFRYVEKLLNRKVESDIRPFHIIWEHKKVMLERIAFIKGQMNLTASQLTEIQIIEEAYKLVEEVANTIRIKMLKYLLTNRDSYLQGMLDEIKDLKNKEIPLIEKLIEFLEKSNTEMKSGIV</sequence>
<gene>
    <name evidence="1" type="ORF">XYCOK13_43030</name>
</gene>
<proteinExistence type="predicted"/>
<reference evidence="1" key="1">
    <citation type="submission" date="2021-04" db="EMBL/GenBank/DDBJ databases">
        <title>Draft genome sequence of Xylanibacillus composti strain K13.</title>
        <authorList>
            <person name="Uke A."/>
            <person name="Chhe C."/>
            <person name="Baramee S."/>
            <person name="Kosugi A."/>
        </authorList>
    </citation>
    <scope>NUCLEOTIDE SEQUENCE</scope>
    <source>
        <strain evidence="1">K13</strain>
    </source>
</reference>
<accession>A0A8J4M430</accession>
<dbReference type="AlphaFoldDB" id="A0A8J4M430"/>
<dbReference type="Proteomes" id="UP000677918">
    <property type="component" value="Unassembled WGS sequence"/>
</dbReference>
<evidence type="ECO:0000313" key="2">
    <source>
        <dbReference type="Proteomes" id="UP000677918"/>
    </source>
</evidence>
<organism evidence="1 2">
    <name type="scientific">Xylanibacillus composti</name>
    <dbReference type="NCBI Taxonomy" id="1572762"/>
    <lineage>
        <taxon>Bacteria</taxon>
        <taxon>Bacillati</taxon>
        <taxon>Bacillota</taxon>
        <taxon>Bacilli</taxon>
        <taxon>Bacillales</taxon>
        <taxon>Paenibacillaceae</taxon>
        <taxon>Xylanibacillus</taxon>
    </lineage>
</organism>
<dbReference type="EMBL" id="BOVK01000096">
    <property type="protein sequence ID" value="GIQ71479.1"/>
    <property type="molecule type" value="Genomic_DNA"/>
</dbReference>
<comment type="caution">
    <text evidence="1">The sequence shown here is derived from an EMBL/GenBank/DDBJ whole genome shotgun (WGS) entry which is preliminary data.</text>
</comment>
<name>A0A8J4M430_9BACL</name>
<protein>
    <submittedName>
        <fullName evidence="1">Uncharacterized protein</fullName>
    </submittedName>
</protein>